<comment type="similarity">
    <text evidence="1">Belongs to the 5'-AMP-activated protein kinase beta subunit family.</text>
</comment>
<dbReference type="SMART" id="SM01010">
    <property type="entry name" value="AMPKBI"/>
    <property type="match status" value="1"/>
</dbReference>
<dbReference type="CDD" id="cd17330">
    <property type="entry name" value="MFS_SLC46_TetA_like"/>
    <property type="match status" value="1"/>
</dbReference>
<reference evidence="5" key="1">
    <citation type="submission" date="2022-05" db="EMBL/GenBank/DDBJ databases">
        <title>The Musa troglodytarum L. genome provides insights into the mechanism of non-climacteric behaviour and enrichment of carotenoids.</title>
        <authorList>
            <person name="Wang J."/>
        </authorList>
    </citation>
    <scope>NUCLEOTIDE SEQUENCE</scope>
    <source>
        <tissue evidence="5">Leaf</tissue>
    </source>
</reference>
<dbReference type="SUPFAM" id="SSF103473">
    <property type="entry name" value="MFS general substrate transporter"/>
    <property type="match status" value="1"/>
</dbReference>
<gene>
    <name evidence="5" type="ORF">MUK42_16782</name>
</gene>
<feature type="transmembrane region" description="Helical" evidence="3">
    <location>
        <begin position="454"/>
        <end position="476"/>
    </location>
</feature>
<dbReference type="GO" id="GO:0022857">
    <property type="term" value="F:transmembrane transporter activity"/>
    <property type="evidence" value="ECO:0007669"/>
    <property type="project" value="InterPro"/>
</dbReference>
<keyword evidence="6" id="KW-1185">Reference proteome</keyword>
<dbReference type="InterPro" id="IPR032640">
    <property type="entry name" value="AMPK1_CBM"/>
</dbReference>
<feature type="transmembrane region" description="Helical" evidence="3">
    <location>
        <begin position="257"/>
        <end position="275"/>
    </location>
</feature>
<organism evidence="5 6">
    <name type="scientific">Musa troglodytarum</name>
    <name type="common">fe'i banana</name>
    <dbReference type="NCBI Taxonomy" id="320322"/>
    <lineage>
        <taxon>Eukaryota</taxon>
        <taxon>Viridiplantae</taxon>
        <taxon>Streptophyta</taxon>
        <taxon>Embryophyta</taxon>
        <taxon>Tracheophyta</taxon>
        <taxon>Spermatophyta</taxon>
        <taxon>Magnoliopsida</taxon>
        <taxon>Liliopsida</taxon>
        <taxon>Zingiberales</taxon>
        <taxon>Musaceae</taxon>
        <taxon>Musa</taxon>
    </lineage>
</organism>
<feature type="domain" description="Association with the SNF1 complex (ASC)" evidence="4">
    <location>
        <begin position="661"/>
        <end position="747"/>
    </location>
</feature>
<keyword evidence="3" id="KW-0812">Transmembrane</keyword>
<dbReference type="Pfam" id="PF04739">
    <property type="entry name" value="AMPKBI"/>
    <property type="match status" value="1"/>
</dbReference>
<sequence>MEASTGPLLKVYYENCPGCKQDRKNEVRRGVPYREFFFIWIVTLCSALPVASLFPFLYFMVCATKLGMASYSCIQDLHVAKREEDIGFYAGFVGSAFMIGRVLTSLFWGIVADRYGRKPVIVISIISIIIFNTMFGLSTSYWMALVSRLLLGCFSGLLGPIRAYASEVCHKEYQALGLSLVSSSRGIGLIVGPAIGGFFAQIFSLWAVSNKTYGGLSFSSQEVGEVLAISGLNLLVYQLFLYPCFEKYLGPISSSRAAAIFSIPLLTSYPFMSKLSGLKLFFVVNCASLLKNAISVTITTGFNILQNNAVPQHQRGAANGISVTALSLSKAVAPATAGVLFSWAQKRQQASFLSVTSPRLQHHRLVSETTSRRSSHLQSLVKGDSDPIQRGVREEMGNVNGRDGVEDGGDEDASVRSRSDADPGSTHVRRVRSVDSVESWPPESPGRSRSPLMFAPQVTIALLLLTVFGAVCFLFLHGCFDASSFRVNAIFLCEYIMRFRHLTSGNDARLGYERTTVIIWGGHCNLSYLKVPVPPLPGAVDAPPVFNQLWMNEPDQLSDGPIEKGIPTLITWNRGGNVVLVEGSWDNWTSRKHLQRSGKDHAILMVLPSGVYRYKFIVDGQLKYIPDLPFVSDEMGNITNLLDVHDYVPENVESISEFDLPPSPDSSYSWSLTDEDFAKEPPLVPSQLHLTVLGMQNTDEEASPKPQHVVLNHLFIEKGSSSQSMVALGLSHRFQSKYVTVVLYKPVRRGVLSLKQDSLTERAFPHHSALGKRTLVTVCASSYPDGKDGIGPEAAPSEGSQEAVSVENLPLESKLQMRLEQKLKMKLAKKIWLRRKRLLRKRRMRKKGRWPPSKMKKLKNV</sequence>
<dbReference type="Pfam" id="PF16561">
    <property type="entry name" value="AMPK1_CBM"/>
    <property type="match status" value="1"/>
</dbReference>
<keyword evidence="3" id="KW-1133">Transmembrane helix</keyword>
<feature type="region of interest" description="Disordered" evidence="2">
    <location>
        <begin position="364"/>
        <end position="448"/>
    </location>
</feature>
<evidence type="ECO:0000256" key="2">
    <source>
        <dbReference type="SAM" id="MobiDB-lite"/>
    </source>
</evidence>
<dbReference type="PANTHER" id="PTHR46316">
    <property type="entry name" value="SNF1-RELATED PROTEIN KINASE REGULATORY SUBUNIT BETA-1"/>
    <property type="match status" value="1"/>
</dbReference>
<dbReference type="PANTHER" id="PTHR46316:SF9">
    <property type="entry name" value="SNF1-RELATED PROTEIN KINASE REGULATORY SUBUNIT BETA-1"/>
    <property type="match status" value="1"/>
</dbReference>
<accession>A0A9E7HYX3</accession>
<dbReference type="GO" id="GO:0009507">
    <property type="term" value="C:chloroplast"/>
    <property type="evidence" value="ECO:0007669"/>
    <property type="project" value="UniProtKB-ARBA"/>
</dbReference>
<proteinExistence type="inferred from homology"/>
<feature type="compositionally biased region" description="Basic and acidic residues" evidence="2">
    <location>
        <begin position="383"/>
        <end position="396"/>
    </location>
</feature>
<feature type="transmembrane region" description="Helical" evidence="3">
    <location>
        <begin position="120"/>
        <end position="143"/>
    </location>
</feature>
<dbReference type="InterPro" id="IPR006828">
    <property type="entry name" value="ASC_dom"/>
</dbReference>
<dbReference type="EMBL" id="CP097510">
    <property type="protein sequence ID" value="URE39317.1"/>
    <property type="molecule type" value="Genomic_DNA"/>
</dbReference>
<evidence type="ECO:0000256" key="1">
    <source>
        <dbReference type="ARBA" id="ARBA00010926"/>
    </source>
</evidence>
<dbReference type="InterPro" id="IPR043554">
    <property type="entry name" value="KINB"/>
</dbReference>
<feature type="transmembrane region" description="Helical" evidence="3">
    <location>
        <begin position="186"/>
        <end position="206"/>
    </location>
</feature>
<dbReference type="CDD" id="cd02859">
    <property type="entry name" value="E_set_AMPKbeta_like_N"/>
    <property type="match status" value="1"/>
</dbReference>
<dbReference type="InterPro" id="IPR011701">
    <property type="entry name" value="MFS"/>
</dbReference>
<evidence type="ECO:0000313" key="6">
    <source>
        <dbReference type="Proteomes" id="UP001055439"/>
    </source>
</evidence>
<dbReference type="Gene3D" id="6.20.250.60">
    <property type="match status" value="1"/>
</dbReference>
<dbReference type="Pfam" id="PF07690">
    <property type="entry name" value="MFS_1"/>
    <property type="match status" value="1"/>
</dbReference>
<feature type="transmembrane region" description="Helical" evidence="3">
    <location>
        <begin position="37"/>
        <end position="61"/>
    </location>
</feature>
<dbReference type="SUPFAM" id="SSF81296">
    <property type="entry name" value="E set domains"/>
    <property type="match status" value="1"/>
</dbReference>
<feature type="transmembrane region" description="Helical" evidence="3">
    <location>
        <begin position="149"/>
        <end position="165"/>
    </location>
</feature>
<dbReference type="InterPro" id="IPR013783">
    <property type="entry name" value="Ig-like_fold"/>
</dbReference>
<dbReference type="Gene3D" id="2.60.40.10">
    <property type="entry name" value="Immunoglobulins"/>
    <property type="match status" value="1"/>
</dbReference>
<feature type="transmembrane region" description="Helical" evidence="3">
    <location>
        <begin position="226"/>
        <end position="245"/>
    </location>
</feature>
<protein>
    <submittedName>
        <fullName evidence="5">Major facilitator superfamily antiporter</fullName>
    </submittedName>
</protein>
<keyword evidence="3" id="KW-0472">Membrane</keyword>
<name>A0A9E7HYX3_9LILI</name>
<evidence type="ECO:0000256" key="3">
    <source>
        <dbReference type="SAM" id="Phobius"/>
    </source>
</evidence>
<feature type="region of interest" description="Disordered" evidence="2">
    <location>
        <begin position="842"/>
        <end position="861"/>
    </location>
</feature>
<dbReference type="Gene3D" id="1.20.1250.20">
    <property type="entry name" value="MFS general substrate transporter like domains"/>
    <property type="match status" value="1"/>
</dbReference>
<dbReference type="InterPro" id="IPR037256">
    <property type="entry name" value="ASC_dom_sf"/>
</dbReference>
<dbReference type="InterPro" id="IPR014756">
    <property type="entry name" value="Ig_E-set"/>
</dbReference>
<dbReference type="SUPFAM" id="SSF160219">
    <property type="entry name" value="AMPKBI-like"/>
    <property type="match status" value="1"/>
</dbReference>
<feature type="transmembrane region" description="Helical" evidence="3">
    <location>
        <begin position="86"/>
        <end position="108"/>
    </location>
</feature>
<dbReference type="Proteomes" id="UP001055439">
    <property type="component" value="Chromosome 8"/>
</dbReference>
<dbReference type="OrthoDB" id="419616at2759"/>
<dbReference type="CDD" id="cd23709">
    <property type="entry name" value="Psrp5_CTD"/>
    <property type="match status" value="1"/>
</dbReference>
<evidence type="ECO:0000313" key="5">
    <source>
        <dbReference type="EMBL" id="URE39317.1"/>
    </source>
</evidence>
<dbReference type="AlphaFoldDB" id="A0A9E7HYX3"/>
<evidence type="ECO:0000259" key="4">
    <source>
        <dbReference type="SMART" id="SM01010"/>
    </source>
</evidence>
<dbReference type="InterPro" id="IPR036259">
    <property type="entry name" value="MFS_trans_sf"/>
</dbReference>